<dbReference type="Gene3D" id="3.50.50.60">
    <property type="entry name" value="FAD/NAD(P)-binding domain"/>
    <property type="match status" value="1"/>
</dbReference>
<name>D0WI32_SLAES</name>
<dbReference type="Pfam" id="PF00890">
    <property type="entry name" value="FAD_binding_2"/>
    <property type="match status" value="1"/>
</dbReference>
<comment type="caution">
    <text evidence="7">The sequence shown here is derived from an EMBL/GenBank/DDBJ whole genome shotgun (WGS) entry which is preliminary data.</text>
</comment>
<evidence type="ECO:0000256" key="3">
    <source>
        <dbReference type="ARBA" id="ARBA00022827"/>
    </source>
</evidence>
<evidence type="ECO:0000256" key="5">
    <source>
        <dbReference type="SAM" id="MobiDB-lite"/>
    </source>
</evidence>
<dbReference type="eggNOG" id="COG1053">
    <property type="taxonomic scope" value="Bacteria"/>
</dbReference>
<organism evidence="7 8">
    <name type="scientific">Slackia exigua (strain ATCC 700122 / DSM 15923 / CIP 105133 / JCM 11022 / KCTC 5966 / S-7)</name>
    <dbReference type="NCBI Taxonomy" id="649764"/>
    <lineage>
        <taxon>Bacteria</taxon>
        <taxon>Bacillati</taxon>
        <taxon>Actinomycetota</taxon>
        <taxon>Coriobacteriia</taxon>
        <taxon>Eggerthellales</taxon>
        <taxon>Eggerthellaceae</taxon>
        <taxon>Slackia</taxon>
    </lineage>
</organism>
<dbReference type="PANTHER" id="PTHR43400">
    <property type="entry name" value="FUMARATE REDUCTASE"/>
    <property type="match status" value="1"/>
</dbReference>
<dbReference type="HOGENOM" id="CLU_181452_2_0_11"/>
<protein>
    <recommendedName>
        <fullName evidence="6">FAD-dependent oxidoreductase 2 FAD-binding domain-containing protein</fullName>
    </recommendedName>
</protein>
<feature type="region of interest" description="Disordered" evidence="5">
    <location>
        <begin position="1"/>
        <end position="20"/>
    </location>
</feature>
<evidence type="ECO:0000256" key="1">
    <source>
        <dbReference type="ARBA" id="ARBA00001974"/>
    </source>
</evidence>
<dbReference type="InterPro" id="IPR050315">
    <property type="entry name" value="FAD-oxidoreductase_2"/>
</dbReference>
<comment type="cofactor">
    <cofactor evidence="1">
        <name>FAD</name>
        <dbReference type="ChEBI" id="CHEBI:57692"/>
    </cofactor>
</comment>
<proteinExistence type="predicted"/>
<dbReference type="STRING" id="649764.HMPREF0762_01504"/>
<sequence length="64" mass="6756">MSGFNRFNPNAEVLDGNDEPIPGLFAAGEVAGRKMETNRLGSTSMADIYTFGRVAGDNAADYVG</sequence>
<dbReference type="Proteomes" id="UP000006001">
    <property type="component" value="Unassembled WGS sequence"/>
</dbReference>
<dbReference type="AlphaFoldDB" id="D0WI32"/>
<accession>D0WI32</accession>
<evidence type="ECO:0000259" key="6">
    <source>
        <dbReference type="Pfam" id="PF00890"/>
    </source>
</evidence>
<evidence type="ECO:0000313" key="8">
    <source>
        <dbReference type="Proteomes" id="UP000006001"/>
    </source>
</evidence>
<evidence type="ECO:0000256" key="4">
    <source>
        <dbReference type="ARBA" id="ARBA00023002"/>
    </source>
</evidence>
<keyword evidence="4" id="KW-0560">Oxidoreductase</keyword>
<dbReference type="PANTHER" id="PTHR43400:SF7">
    <property type="entry name" value="FAD-DEPENDENT OXIDOREDUCTASE 2 FAD BINDING DOMAIN-CONTAINING PROTEIN"/>
    <property type="match status" value="1"/>
</dbReference>
<dbReference type="SUPFAM" id="SSF51905">
    <property type="entry name" value="FAD/NAD(P)-binding domain"/>
    <property type="match status" value="1"/>
</dbReference>
<gene>
    <name evidence="7" type="ORF">HMPREF0762_01504</name>
</gene>
<dbReference type="GO" id="GO:0016491">
    <property type="term" value="F:oxidoreductase activity"/>
    <property type="evidence" value="ECO:0007669"/>
    <property type="project" value="UniProtKB-KW"/>
</dbReference>
<keyword evidence="8" id="KW-1185">Reference proteome</keyword>
<dbReference type="EMBL" id="ACUX02000016">
    <property type="protein sequence ID" value="EEZ60699.1"/>
    <property type="molecule type" value="Genomic_DNA"/>
</dbReference>
<keyword evidence="3" id="KW-0274">FAD</keyword>
<dbReference type="InterPro" id="IPR036188">
    <property type="entry name" value="FAD/NAD-bd_sf"/>
</dbReference>
<evidence type="ECO:0000256" key="2">
    <source>
        <dbReference type="ARBA" id="ARBA00022630"/>
    </source>
</evidence>
<dbReference type="OrthoDB" id="9806724at2"/>
<evidence type="ECO:0000313" key="7">
    <source>
        <dbReference type="EMBL" id="EEZ60699.1"/>
    </source>
</evidence>
<feature type="domain" description="FAD-dependent oxidoreductase 2 FAD-binding" evidence="6">
    <location>
        <begin position="8"/>
        <end position="44"/>
    </location>
</feature>
<keyword evidence="2" id="KW-0285">Flavoprotein</keyword>
<dbReference type="InterPro" id="IPR003953">
    <property type="entry name" value="FAD-dep_OxRdtase_2_FAD-bd"/>
</dbReference>
<reference evidence="7" key="1">
    <citation type="submission" date="2009-10" db="EMBL/GenBank/DDBJ databases">
        <authorList>
            <person name="Weinstock G."/>
            <person name="Sodergren E."/>
            <person name="Clifton S."/>
            <person name="Fulton L."/>
            <person name="Fulton B."/>
            <person name="Courtney L."/>
            <person name="Fronick C."/>
            <person name="Harrison M."/>
            <person name="Strong C."/>
            <person name="Farmer C."/>
            <person name="Delahaunty K."/>
            <person name="Markovic C."/>
            <person name="Hall O."/>
            <person name="Minx P."/>
            <person name="Tomlinson C."/>
            <person name="Mitreva M."/>
            <person name="Nelson J."/>
            <person name="Hou S."/>
            <person name="Wollam A."/>
            <person name="Pepin K.H."/>
            <person name="Johnson M."/>
            <person name="Bhonagiri V."/>
            <person name="Nash W.E."/>
            <person name="Warren W."/>
            <person name="Chinwalla A."/>
            <person name="Mardis E.R."/>
            <person name="Wilson R.K."/>
        </authorList>
    </citation>
    <scope>NUCLEOTIDE SEQUENCE [LARGE SCALE GENOMIC DNA]</scope>
    <source>
        <strain evidence="7">ATCC 700122</strain>
    </source>
</reference>